<dbReference type="PANTHER" id="PTHR46880">
    <property type="entry name" value="RAS-ASSOCIATING DOMAIN-CONTAINING PROTEIN"/>
    <property type="match status" value="1"/>
</dbReference>
<evidence type="ECO:0000313" key="1">
    <source>
        <dbReference type="EMBL" id="CAD7433029.1"/>
    </source>
</evidence>
<dbReference type="AlphaFoldDB" id="A0A7R9HUB9"/>
<name>A0A7R9HUB9_9NEOP</name>
<dbReference type="PANTHER" id="PTHR46880:SF5">
    <property type="entry name" value="DUF4371 DOMAIN-CONTAINING PROTEIN"/>
    <property type="match status" value="1"/>
</dbReference>
<dbReference type="EMBL" id="OB796086">
    <property type="protein sequence ID" value="CAD7433029.1"/>
    <property type="molecule type" value="Genomic_DNA"/>
</dbReference>
<gene>
    <name evidence="1" type="ORF">TMSB3V08_LOCUS9720</name>
</gene>
<sequence length="323" mass="36906">MTFRVCKCIIEINVKVYVAMDEPTIVDLIKLPDQTAKPITDHLLKFLTTCGFNHIYFHNNPVCFTCDGTSVILGRKSGVAQRPQQMYHAIILGYAISKVHGVDNLHIFMNKLYSFYRQFPKGQNEIASTLNEKIKKNGHVLGVRWVTSLFRTISAVWKSYSSLCCHVESASNDTNRSQLDQDNSKGLYKRVSSKPFVMDLELMHDSLQRQYIHLVYADKLVRRTMRFLDSMKKCKAENAVKEIECCSVKLIDNNKVVSFNHSQFLTSIINNMKRRLFSTTSSHELILSQPGSTNIIPCKADIISELSIVETSEWPAEIHQDYG</sequence>
<reference evidence="1" key="1">
    <citation type="submission" date="2020-11" db="EMBL/GenBank/DDBJ databases">
        <authorList>
            <person name="Tran Van P."/>
        </authorList>
    </citation>
    <scope>NUCLEOTIDE SEQUENCE</scope>
</reference>
<organism evidence="1">
    <name type="scientific">Timema monikensis</name>
    <dbReference type="NCBI Taxonomy" id="170555"/>
    <lineage>
        <taxon>Eukaryota</taxon>
        <taxon>Metazoa</taxon>
        <taxon>Ecdysozoa</taxon>
        <taxon>Arthropoda</taxon>
        <taxon>Hexapoda</taxon>
        <taxon>Insecta</taxon>
        <taxon>Pterygota</taxon>
        <taxon>Neoptera</taxon>
        <taxon>Polyneoptera</taxon>
        <taxon>Phasmatodea</taxon>
        <taxon>Timematodea</taxon>
        <taxon>Timematoidea</taxon>
        <taxon>Timematidae</taxon>
        <taxon>Timema</taxon>
    </lineage>
</organism>
<accession>A0A7R9HUB9</accession>
<proteinExistence type="predicted"/>
<protein>
    <submittedName>
        <fullName evidence="1">Uncharacterized protein</fullName>
    </submittedName>
</protein>